<name>A0A5B8R799_9GAMM</name>
<dbReference type="InterPro" id="IPR036390">
    <property type="entry name" value="WH_DNA-bd_sf"/>
</dbReference>
<dbReference type="InterPro" id="IPR000525">
    <property type="entry name" value="Initiator_Rep_WH1"/>
</dbReference>
<feature type="coiled-coil region" evidence="2">
    <location>
        <begin position="293"/>
        <end position="320"/>
    </location>
</feature>
<evidence type="ECO:0000256" key="2">
    <source>
        <dbReference type="SAM" id="Coils"/>
    </source>
</evidence>
<dbReference type="Pfam" id="PF01051">
    <property type="entry name" value="Rep3_N"/>
    <property type="match status" value="1"/>
</dbReference>
<dbReference type="GO" id="GO:0003887">
    <property type="term" value="F:DNA-directed DNA polymerase activity"/>
    <property type="evidence" value="ECO:0007669"/>
    <property type="project" value="InterPro"/>
</dbReference>
<gene>
    <name evidence="4" type="ORF">D0436_22255</name>
</gene>
<dbReference type="GO" id="GO:0006270">
    <property type="term" value="P:DNA replication initiation"/>
    <property type="evidence" value="ECO:0007669"/>
    <property type="project" value="InterPro"/>
</dbReference>
<reference evidence="4" key="1">
    <citation type="journal article" date="2019" name="Ecotoxicol. Environ. Saf.">
        <title>Microbial characterization of heavy metal resistant bacterial strains isolated from an electroplating wastewater treatment plant.</title>
        <authorList>
            <person name="Cai X."/>
            <person name="Zheng X."/>
            <person name="Zhang D."/>
            <person name="Iqbal W."/>
            <person name="Liu C."/>
            <person name="Yang B."/>
            <person name="Zhao X."/>
            <person name="Lu X."/>
            <person name="Mao Y."/>
        </authorList>
    </citation>
    <scope>NUCLEOTIDE SEQUENCE [LARGE SCALE GENOMIC DNA]</scope>
    <source>
        <strain evidence="4">Ni1-3</strain>
    </source>
</reference>
<proteinExistence type="inferred from homology"/>
<evidence type="ECO:0000259" key="3">
    <source>
        <dbReference type="Pfam" id="PF01051"/>
    </source>
</evidence>
<dbReference type="Gene3D" id="1.10.10.10">
    <property type="entry name" value="Winged helix-like DNA-binding domain superfamily/Winged helix DNA-binding domain"/>
    <property type="match status" value="2"/>
</dbReference>
<dbReference type="InterPro" id="IPR036388">
    <property type="entry name" value="WH-like_DNA-bd_sf"/>
</dbReference>
<dbReference type="EMBL" id="CP031775">
    <property type="protein sequence ID" value="QDZ93351.1"/>
    <property type="molecule type" value="Genomic_DNA"/>
</dbReference>
<dbReference type="AlphaFoldDB" id="A0A5B8R799"/>
<protein>
    <submittedName>
        <fullName evidence="4">Replication initiation protein</fullName>
    </submittedName>
</protein>
<evidence type="ECO:0000313" key="4">
    <source>
        <dbReference type="EMBL" id="QDZ93351.1"/>
    </source>
</evidence>
<feature type="domain" description="Initiator Rep protein WH1" evidence="3">
    <location>
        <begin position="41"/>
        <end position="185"/>
    </location>
</feature>
<evidence type="ECO:0000256" key="1">
    <source>
        <dbReference type="ARBA" id="ARBA00038283"/>
    </source>
</evidence>
<sequence length="387" mass="44893">MTDKANNKQVLQGSDGVTTTSKKVKTDKFDVHPEAQLPQTYKKNHNLIYSRISMTTHEQNLLALFLIQMQKTEWKEETQLEISIPASRLADWLQVESKSLAATIKPVALRLQKRTVLAEHPTTHEFESSVLFPTVKYARGKLTMVPNYDLRDFFHDASKGYASVNVARFLRLRGKYSKPMYDLLSRFKTPEKQLYKTDVMTLKGIFGLVDDKDNYLPGKKTMKDTSVFVNQALVKSIEEIEEACSDEVMFFNTDPSGKKRHGIIENKTGNKITSIEFEYLWIDQFIKLHPMDLEAAAEVAMNAENRLRMKKETLTQEETEQLAVAYYVLSSHYEKYRPRCRELFYDIYKHYRKISIEKAENESEQTERPKLKSSALDKLDFLLNVNT</sequence>
<dbReference type="SUPFAM" id="SSF46785">
    <property type="entry name" value="Winged helix' DNA-binding domain"/>
    <property type="match status" value="2"/>
</dbReference>
<comment type="similarity">
    <text evidence="1">Belongs to the initiator RepB protein family.</text>
</comment>
<keyword evidence="2" id="KW-0175">Coiled coil</keyword>
<dbReference type="RefSeq" id="WP_140906695.1">
    <property type="nucleotide sequence ID" value="NZ_CP076856.1"/>
</dbReference>
<accession>A0A5B8R799</accession>
<organism evidence="4">
    <name type="scientific">Shewanella decolorationis</name>
    <dbReference type="NCBI Taxonomy" id="256839"/>
    <lineage>
        <taxon>Bacteria</taxon>
        <taxon>Pseudomonadati</taxon>
        <taxon>Pseudomonadota</taxon>
        <taxon>Gammaproteobacteria</taxon>
        <taxon>Alteromonadales</taxon>
        <taxon>Shewanellaceae</taxon>
        <taxon>Shewanella</taxon>
    </lineage>
</organism>